<reference evidence="1 2" key="1">
    <citation type="journal article" date="2018" name="Aquat. Microb. Ecol.">
        <title>Gammaproteobacterial methanotrophs dominate.</title>
        <authorList>
            <person name="Rissanen A.J."/>
            <person name="Saarenheimo J."/>
            <person name="Tiirola M."/>
            <person name="Peura S."/>
            <person name="Aalto S.L."/>
            <person name="Karvinen A."/>
            <person name="Nykanen H."/>
        </authorList>
    </citation>
    <scope>NUCLEOTIDE SEQUENCE [LARGE SCALE GENOMIC DNA]</scope>
    <source>
        <strain evidence="1">AMbin10</strain>
    </source>
</reference>
<evidence type="ECO:0008006" key="3">
    <source>
        <dbReference type="Google" id="ProtNLM"/>
    </source>
</evidence>
<evidence type="ECO:0000313" key="2">
    <source>
        <dbReference type="Proteomes" id="UP000249396"/>
    </source>
</evidence>
<gene>
    <name evidence="1" type="ORF">DM484_22020</name>
</gene>
<dbReference type="InterPro" id="IPR027417">
    <property type="entry name" value="P-loop_NTPase"/>
</dbReference>
<dbReference type="SUPFAM" id="SSF52540">
    <property type="entry name" value="P-loop containing nucleoside triphosphate hydrolases"/>
    <property type="match status" value="1"/>
</dbReference>
<accession>A0A2W4QUU1</accession>
<dbReference type="EMBL" id="QJPH01000440">
    <property type="protein sequence ID" value="PZN73929.1"/>
    <property type="molecule type" value="Genomic_DNA"/>
</dbReference>
<dbReference type="Proteomes" id="UP000249396">
    <property type="component" value="Unassembled WGS sequence"/>
</dbReference>
<protein>
    <recommendedName>
        <fullName evidence="3">Orc1-like AAA ATPase domain-containing protein</fullName>
    </recommendedName>
</protein>
<dbReference type="AlphaFoldDB" id="A0A2W4QUU1"/>
<evidence type="ECO:0000313" key="1">
    <source>
        <dbReference type="EMBL" id="PZN73929.1"/>
    </source>
</evidence>
<name>A0A2W4QUU1_9GAMM</name>
<organism evidence="1 2">
    <name type="scientific">Candidatus Methylumidiphilus alinenensis</name>
    <dbReference type="NCBI Taxonomy" id="2202197"/>
    <lineage>
        <taxon>Bacteria</taxon>
        <taxon>Pseudomonadati</taxon>
        <taxon>Pseudomonadota</taxon>
        <taxon>Gammaproteobacteria</taxon>
        <taxon>Methylococcales</taxon>
        <taxon>Candidatus Methylumidiphilus</taxon>
    </lineage>
</organism>
<sequence length="443" mass="49498">MNDITQHLRKIRQSCDLGPLTGSDLDTYWVDTDDARDPLRSVRDNLRQRLEDREDTKILFYGHGGSGKSTELNKLVKEMDGEYLVVNFSVREEMNLADINSEDIILVMMERLAAIAADAGLDVDTEALEGINDYFSTFTETQKQESKQSVEASAEANVATPPILTGLIKLLAGFKAEVRYEARSETSRVAAIRKRPGDLIAYANLLVNAVRQSLPPGQRLLFIVEDLDKLDIARARQVFVENSLTLVSIHTNIIYTIPIFTFHSPDASILHTRFHSNLSFPMIKVTGPDGLRAEGFEVVREIITRRLGQDALTQEALDTLIEKTGGVLQHAFEVVVGATLLRKASVPLGVEQINHSLQRKKGEFLTEITLPFEPVPGLERREQLYERLKQCLGEQKAGKPCRPSGQAIDQVLLKSCALVEYNGDRWLGVHPLVQEILTEIGWA</sequence>
<comment type="caution">
    <text evidence="1">The sequence shown here is derived from an EMBL/GenBank/DDBJ whole genome shotgun (WGS) entry which is preliminary data.</text>
</comment>
<proteinExistence type="predicted"/>